<feature type="region of interest" description="Disordered" evidence="1">
    <location>
        <begin position="1"/>
        <end position="39"/>
    </location>
</feature>
<comment type="caution">
    <text evidence="2">The sequence shown here is derived from an EMBL/GenBank/DDBJ whole genome shotgun (WGS) entry which is preliminary data.</text>
</comment>
<dbReference type="Proteomes" id="UP000283383">
    <property type="component" value="Unassembled WGS sequence"/>
</dbReference>
<dbReference type="AlphaFoldDB" id="A0A420HX00"/>
<reference evidence="2 3" key="1">
    <citation type="journal article" date="2018" name="BMC Genomics">
        <title>Comparative genome analyses reveal sequence features reflecting distinct modes of host-adaptation between dicot and monocot powdery mildew.</title>
        <authorList>
            <person name="Wu Y."/>
            <person name="Ma X."/>
            <person name="Pan Z."/>
            <person name="Kale S.D."/>
            <person name="Song Y."/>
            <person name="King H."/>
            <person name="Zhang Q."/>
            <person name="Presley C."/>
            <person name="Deng X."/>
            <person name="Wei C.I."/>
            <person name="Xiao S."/>
        </authorList>
    </citation>
    <scope>NUCLEOTIDE SEQUENCE [LARGE SCALE GENOMIC DNA]</scope>
    <source>
        <strain evidence="2">UMSG3</strain>
    </source>
</reference>
<keyword evidence="3" id="KW-1185">Reference proteome</keyword>
<sequence length="59" mass="6684">PHSVANRKRETREEGTKSNEELTGPTPSYSPPHTFPQKQKAIKSIELLSRCLKTEKHAL</sequence>
<organism evidence="2 3">
    <name type="scientific">Golovinomyces cichoracearum</name>
    <dbReference type="NCBI Taxonomy" id="62708"/>
    <lineage>
        <taxon>Eukaryota</taxon>
        <taxon>Fungi</taxon>
        <taxon>Dikarya</taxon>
        <taxon>Ascomycota</taxon>
        <taxon>Pezizomycotina</taxon>
        <taxon>Leotiomycetes</taxon>
        <taxon>Erysiphales</taxon>
        <taxon>Erysiphaceae</taxon>
        <taxon>Golovinomyces</taxon>
    </lineage>
</organism>
<dbReference type="EMBL" id="MCBQ01015210">
    <property type="protein sequence ID" value="RKF61889.1"/>
    <property type="molecule type" value="Genomic_DNA"/>
</dbReference>
<evidence type="ECO:0000256" key="1">
    <source>
        <dbReference type="SAM" id="MobiDB-lite"/>
    </source>
</evidence>
<gene>
    <name evidence="2" type="ORF">GcM3_152014</name>
</gene>
<name>A0A420HX00_9PEZI</name>
<evidence type="ECO:0000313" key="3">
    <source>
        <dbReference type="Proteomes" id="UP000283383"/>
    </source>
</evidence>
<accession>A0A420HX00</accession>
<feature type="non-terminal residue" evidence="2">
    <location>
        <position position="1"/>
    </location>
</feature>
<protein>
    <submittedName>
        <fullName evidence="2">Uncharacterized protein</fullName>
    </submittedName>
</protein>
<evidence type="ECO:0000313" key="2">
    <source>
        <dbReference type="EMBL" id="RKF61889.1"/>
    </source>
</evidence>
<feature type="compositionally biased region" description="Basic and acidic residues" evidence="1">
    <location>
        <begin position="7"/>
        <end position="20"/>
    </location>
</feature>
<proteinExistence type="predicted"/>